<dbReference type="InterPro" id="IPR002781">
    <property type="entry name" value="TM_pro_TauE-like"/>
</dbReference>
<feature type="transmembrane region" description="Helical" evidence="5">
    <location>
        <begin position="127"/>
        <end position="151"/>
    </location>
</feature>
<comment type="caution">
    <text evidence="6">The sequence shown here is derived from an EMBL/GenBank/DDBJ whole genome shotgun (WGS) entry which is preliminary data.</text>
</comment>
<dbReference type="EMBL" id="WUMV01000009">
    <property type="protein sequence ID" value="MXN67063.1"/>
    <property type="molecule type" value="Genomic_DNA"/>
</dbReference>
<feature type="transmembrane region" description="Helical" evidence="5">
    <location>
        <begin position="39"/>
        <end position="57"/>
    </location>
</feature>
<gene>
    <name evidence="6" type="ORF">GR183_19305</name>
</gene>
<feature type="transmembrane region" description="Helical" evidence="5">
    <location>
        <begin position="6"/>
        <end position="32"/>
    </location>
</feature>
<dbReference type="GO" id="GO:0005886">
    <property type="term" value="C:plasma membrane"/>
    <property type="evidence" value="ECO:0007669"/>
    <property type="project" value="UniProtKB-SubCell"/>
</dbReference>
<feature type="transmembrane region" description="Helical" evidence="5">
    <location>
        <begin position="95"/>
        <end position="115"/>
    </location>
</feature>
<keyword evidence="2 5" id="KW-0812">Transmembrane</keyword>
<evidence type="ECO:0000256" key="3">
    <source>
        <dbReference type="ARBA" id="ARBA00022989"/>
    </source>
</evidence>
<evidence type="ECO:0000256" key="1">
    <source>
        <dbReference type="ARBA" id="ARBA00004141"/>
    </source>
</evidence>
<evidence type="ECO:0000256" key="4">
    <source>
        <dbReference type="ARBA" id="ARBA00023136"/>
    </source>
</evidence>
<feature type="transmembrane region" description="Helical" evidence="5">
    <location>
        <begin position="163"/>
        <end position="180"/>
    </location>
</feature>
<comment type="similarity">
    <text evidence="5">Belongs to the 4-toluene sulfonate uptake permease (TSUP) (TC 2.A.102) family.</text>
</comment>
<dbReference type="AlphaFoldDB" id="A0A7X3S9N0"/>
<keyword evidence="4 5" id="KW-0472">Membrane</keyword>
<evidence type="ECO:0000313" key="7">
    <source>
        <dbReference type="Proteomes" id="UP000433101"/>
    </source>
</evidence>
<evidence type="ECO:0000313" key="6">
    <source>
        <dbReference type="EMBL" id="MXN67063.1"/>
    </source>
</evidence>
<evidence type="ECO:0000256" key="5">
    <source>
        <dbReference type="RuleBase" id="RU363041"/>
    </source>
</evidence>
<keyword evidence="5" id="KW-1003">Cell membrane</keyword>
<sequence length="239" mass="26482">MEAAATVIFFSFIQSLFGMGLLVFGTPTLLLLGFEFSEVLAILLPASIVISLLQLYEDKLVDGRFARQFIVWCLPALGLGLIALLEFGAAISLELALGTIMLLSVCFQMLPRYSVKTNGMIRHHLKAWFFIMGAVHGISNLGGSVLALVANSCFHEKSDVRKTIAFCYLCFACIQLLILYNFKPEIFTWSQLYLMSIAGAVYVALGRRTFASLHQAVYERLFLAFMFGYGVVLISKAFA</sequence>
<feature type="transmembrane region" description="Helical" evidence="5">
    <location>
        <begin position="217"/>
        <end position="238"/>
    </location>
</feature>
<feature type="transmembrane region" description="Helical" evidence="5">
    <location>
        <begin position="186"/>
        <end position="205"/>
    </location>
</feature>
<keyword evidence="7" id="KW-1185">Reference proteome</keyword>
<name>A0A7X3S9N0_9HYPH</name>
<keyword evidence="3 5" id="KW-1133">Transmembrane helix</keyword>
<dbReference type="Pfam" id="PF01925">
    <property type="entry name" value="TauE"/>
    <property type="match status" value="1"/>
</dbReference>
<proteinExistence type="inferred from homology"/>
<comment type="subcellular location">
    <subcellularLocation>
        <location evidence="5">Cell membrane</location>
        <topology evidence="5">Multi-pass membrane protein</topology>
    </subcellularLocation>
    <subcellularLocation>
        <location evidence="1">Membrane</location>
        <topology evidence="1">Multi-pass membrane protein</topology>
    </subcellularLocation>
</comment>
<dbReference type="Proteomes" id="UP000433101">
    <property type="component" value="Unassembled WGS sequence"/>
</dbReference>
<organism evidence="6 7">
    <name type="scientific">Stappia sediminis</name>
    <dbReference type="NCBI Taxonomy" id="2692190"/>
    <lineage>
        <taxon>Bacteria</taxon>
        <taxon>Pseudomonadati</taxon>
        <taxon>Pseudomonadota</taxon>
        <taxon>Alphaproteobacteria</taxon>
        <taxon>Hyphomicrobiales</taxon>
        <taxon>Stappiaceae</taxon>
        <taxon>Stappia</taxon>
    </lineage>
</organism>
<evidence type="ECO:0000256" key="2">
    <source>
        <dbReference type="ARBA" id="ARBA00022692"/>
    </source>
</evidence>
<feature type="transmembrane region" description="Helical" evidence="5">
    <location>
        <begin position="69"/>
        <end position="88"/>
    </location>
</feature>
<dbReference type="RefSeq" id="WP_160777304.1">
    <property type="nucleotide sequence ID" value="NZ_WUMV01000009.1"/>
</dbReference>
<protein>
    <recommendedName>
        <fullName evidence="5">Probable membrane transporter protein</fullName>
    </recommendedName>
</protein>
<reference evidence="6 7" key="1">
    <citation type="submission" date="2019-12" db="EMBL/GenBank/DDBJ databases">
        <authorList>
            <person name="Li M."/>
        </authorList>
    </citation>
    <scope>NUCLEOTIDE SEQUENCE [LARGE SCALE GENOMIC DNA]</scope>
    <source>
        <strain evidence="6 7">GBMRC 2046</strain>
    </source>
</reference>
<accession>A0A7X3S9N0</accession>